<dbReference type="EMBL" id="FZQB01000004">
    <property type="protein sequence ID" value="SNT73154.1"/>
    <property type="molecule type" value="Genomic_DNA"/>
</dbReference>
<dbReference type="Proteomes" id="UP000198307">
    <property type="component" value="Unassembled WGS sequence"/>
</dbReference>
<sequence length="331" mass="37493">MARRTAYTKVKKFDQVRAAHVKDMGDVVFKVFQCFNPECQEIIAVREDTLGEDFEIKCPACGYVHRTGDAQKFYDYELLHTTTNKKIEDGSFEILIDDYVAEAMQYKYCIICNALKPLEAFHKHASRRSGRQGECRLCKTVYNGIKNQTRITDQHREAAQKRRLYLDIAGPGKIDSGQVRKRFDNKCFKCGCDLSDPKEGHLDHTLPVSLLWPLTTDNATLLCGRHNGEKSGRWPSEYYSDAELKRLAISTGVPYETLLGPAHINPDALNALENKVFVDQLLAKYAAYIDEIIKVRNRILKMTGFDFFSVSTSISQSIVEQADKQLGSAAS</sequence>
<dbReference type="OrthoDB" id="7802453at2"/>
<evidence type="ECO:0000313" key="1">
    <source>
        <dbReference type="EMBL" id="SNT73154.1"/>
    </source>
</evidence>
<dbReference type="RefSeq" id="WP_089343904.1">
    <property type="nucleotide sequence ID" value="NZ_CP067129.1"/>
</dbReference>
<keyword evidence="2" id="KW-1185">Reference proteome</keyword>
<proteinExistence type="predicted"/>
<organism evidence="1 2">
    <name type="scientific">Paracoccus seriniphilus</name>
    <dbReference type="NCBI Taxonomy" id="184748"/>
    <lineage>
        <taxon>Bacteria</taxon>
        <taxon>Pseudomonadati</taxon>
        <taxon>Pseudomonadota</taxon>
        <taxon>Alphaproteobacteria</taxon>
        <taxon>Rhodobacterales</taxon>
        <taxon>Paracoccaceae</taxon>
        <taxon>Paracoccus</taxon>
    </lineage>
</organism>
<evidence type="ECO:0008006" key="3">
    <source>
        <dbReference type="Google" id="ProtNLM"/>
    </source>
</evidence>
<dbReference type="Gene3D" id="1.10.30.50">
    <property type="match status" value="1"/>
</dbReference>
<reference evidence="1 2" key="1">
    <citation type="submission" date="2017-07" db="EMBL/GenBank/DDBJ databases">
        <authorList>
            <person name="Sun Z.S."/>
            <person name="Albrecht U."/>
            <person name="Echele G."/>
            <person name="Lee C.C."/>
        </authorList>
    </citation>
    <scope>NUCLEOTIDE SEQUENCE [LARGE SCALE GENOMIC DNA]</scope>
    <source>
        <strain evidence="1 2">DSM 14827</strain>
    </source>
</reference>
<name>A0A239PS78_9RHOB</name>
<accession>A0A239PS78</accession>
<dbReference type="AlphaFoldDB" id="A0A239PS78"/>
<evidence type="ECO:0000313" key="2">
    <source>
        <dbReference type="Proteomes" id="UP000198307"/>
    </source>
</evidence>
<protein>
    <recommendedName>
        <fullName evidence="3">HNH endonuclease</fullName>
    </recommendedName>
</protein>
<gene>
    <name evidence="1" type="ORF">SAMN05444959_104327</name>
</gene>